<gene>
    <name evidence="5" type="ORF">P3W85_44215</name>
</gene>
<evidence type="ECO:0000313" key="5">
    <source>
        <dbReference type="EMBL" id="MDF3839893.1"/>
    </source>
</evidence>
<keyword evidence="2" id="KW-0436">Ligase</keyword>
<evidence type="ECO:0000313" key="6">
    <source>
        <dbReference type="Proteomes" id="UP001216674"/>
    </source>
</evidence>
<protein>
    <submittedName>
        <fullName evidence="5">Class I adenylate-forming enzyme family protein</fullName>
    </submittedName>
</protein>
<organism evidence="5 6">
    <name type="scientific">Cupriavidus basilensis</name>
    <dbReference type="NCBI Taxonomy" id="68895"/>
    <lineage>
        <taxon>Bacteria</taxon>
        <taxon>Pseudomonadati</taxon>
        <taxon>Pseudomonadota</taxon>
        <taxon>Betaproteobacteria</taxon>
        <taxon>Burkholderiales</taxon>
        <taxon>Burkholderiaceae</taxon>
        <taxon>Cupriavidus</taxon>
    </lineage>
</organism>
<dbReference type="InterPro" id="IPR020845">
    <property type="entry name" value="AMP-binding_CS"/>
</dbReference>
<feature type="domain" description="AMP-binding enzyme C-terminal" evidence="4">
    <location>
        <begin position="457"/>
        <end position="531"/>
    </location>
</feature>
<dbReference type="PROSITE" id="PS00455">
    <property type="entry name" value="AMP_BINDING"/>
    <property type="match status" value="1"/>
</dbReference>
<dbReference type="SUPFAM" id="SSF56801">
    <property type="entry name" value="Acetyl-CoA synthetase-like"/>
    <property type="match status" value="1"/>
</dbReference>
<evidence type="ECO:0000256" key="2">
    <source>
        <dbReference type="ARBA" id="ARBA00022598"/>
    </source>
</evidence>
<dbReference type="InterPro" id="IPR045851">
    <property type="entry name" value="AMP-bd_C_sf"/>
</dbReference>
<proteinExistence type="inferred from homology"/>
<dbReference type="EMBL" id="JARJLM010000718">
    <property type="protein sequence ID" value="MDF3839893.1"/>
    <property type="molecule type" value="Genomic_DNA"/>
</dbReference>
<accession>A0ABT6B5H5</accession>
<evidence type="ECO:0000259" key="4">
    <source>
        <dbReference type="Pfam" id="PF13193"/>
    </source>
</evidence>
<dbReference type="Gene3D" id="3.40.50.12780">
    <property type="entry name" value="N-terminal domain of ligase-like"/>
    <property type="match status" value="1"/>
</dbReference>
<dbReference type="InterPro" id="IPR042099">
    <property type="entry name" value="ANL_N_sf"/>
</dbReference>
<dbReference type="InterPro" id="IPR025110">
    <property type="entry name" value="AMP-bd_C"/>
</dbReference>
<sequence>MSHLLTLHDPAAAREHYLSGIWQTDTLYSLARRNATERENAYAVRDSERRLTWSALVAWVDAVAANLHDAGLHRGDRVSIWLPNRLESAVVLLACSRNGYVCNPSLHQNYTVAEVVTLLSRIECRALFAQPGYGADAVTADIFGAAAGLRHMKRIYALPALHLPETQLPSGAHSMPMPGQESCIPLAPPSTHPDQIVYLAFTSGTTGTPKGVMHSDNTLLANGRAMVADWGLNRDTVLLTLSPMSHHVGTVALEQVLVAGCELVIHDPSAGVRALDWIETTGATYVMGVPTHAIDLLQEIDKRSLTKIGAVKVFYMAGSLIPSEVAARMLALGAKPQNVYGMTENGSHQYTKPADPAEVITSTCGKACVGYEVRLWNPENPDLEAAPDELGEIGGRGGVLMLGYFNNQSATESSFNSSGWFLSGDLGRFDAAGNLQIVGRKKDLIIRGGHNIHPAHIEEYAHRHPAVKKAAAFGVPDERLGEKVCLAIISDDKTPAGDEILQHLAREGLSKFDMPEFFAVVSEFPMTASGKILKRELTQWVASGKLQPEPVRYRASA</sequence>
<dbReference type="Pfam" id="PF00501">
    <property type="entry name" value="AMP-binding"/>
    <property type="match status" value="1"/>
</dbReference>
<dbReference type="InterPro" id="IPR000873">
    <property type="entry name" value="AMP-dep_synth/lig_dom"/>
</dbReference>
<dbReference type="PANTHER" id="PTHR43201:SF5">
    <property type="entry name" value="MEDIUM-CHAIN ACYL-COA LIGASE ACSF2, MITOCHONDRIAL"/>
    <property type="match status" value="1"/>
</dbReference>
<reference evidence="5 6" key="1">
    <citation type="submission" date="2023-03" db="EMBL/GenBank/DDBJ databases">
        <title>Draft assemblies of triclosan tolerant bacteria isolated from returned activated sludge.</title>
        <authorList>
            <person name="Van Hamelsveld S."/>
        </authorList>
    </citation>
    <scope>NUCLEOTIDE SEQUENCE [LARGE SCALE GENOMIC DNA]</scope>
    <source>
        <strain evidence="5 6">GW210010_S58</strain>
    </source>
</reference>
<evidence type="ECO:0000259" key="3">
    <source>
        <dbReference type="Pfam" id="PF00501"/>
    </source>
</evidence>
<keyword evidence="6" id="KW-1185">Reference proteome</keyword>
<dbReference type="Pfam" id="PF13193">
    <property type="entry name" value="AMP-binding_C"/>
    <property type="match status" value="1"/>
</dbReference>
<dbReference type="RefSeq" id="WP_276269478.1">
    <property type="nucleotide sequence ID" value="NZ_JARJLM010000718.1"/>
</dbReference>
<evidence type="ECO:0000256" key="1">
    <source>
        <dbReference type="ARBA" id="ARBA00006432"/>
    </source>
</evidence>
<dbReference type="PANTHER" id="PTHR43201">
    <property type="entry name" value="ACYL-COA SYNTHETASE"/>
    <property type="match status" value="1"/>
</dbReference>
<dbReference type="Gene3D" id="3.30.300.30">
    <property type="match status" value="1"/>
</dbReference>
<dbReference type="Proteomes" id="UP001216674">
    <property type="component" value="Unassembled WGS sequence"/>
</dbReference>
<name>A0ABT6B5H5_9BURK</name>
<feature type="domain" description="AMP-dependent synthetase/ligase" evidence="3">
    <location>
        <begin position="32"/>
        <end position="405"/>
    </location>
</feature>
<comment type="similarity">
    <text evidence="1">Belongs to the ATP-dependent AMP-binding enzyme family.</text>
</comment>
<comment type="caution">
    <text evidence="5">The sequence shown here is derived from an EMBL/GenBank/DDBJ whole genome shotgun (WGS) entry which is preliminary data.</text>
</comment>